<sequence length="121" mass="13780">MTENGETTAMSETCKAQETAMNTVKADCKTQGLLATKTTWEAAVKTNNCDLTWPCGTEFCDHLKENTKKEKFCDNWEKNSKDWIKKNTDNECKIELPCSAANAQFPSMILFILAFFFFIKK</sequence>
<proteinExistence type="predicted"/>
<keyword evidence="1" id="KW-0812">Transmembrane</keyword>
<name>A0ABN7ST46_OIKDI</name>
<feature type="transmembrane region" description="Helical" evidence="1">
    <location>
        <begin position="101"/>
        <end position="119"/>
    </location>
</feature>
<evidence type="ECO:0000313" key="2">
    <source>
        <dbReference type="EMBL" id="CAG5104014.1"/>
    </source>
</evidence>
<protein>
    <submittedName>
        <fullName evidence="2">Oidioi.mRNA.OKI2018_I69.chr1.g1048.t1.cds</fullName>
    </submittedName>
</protein>
<dbReference type="EMBL" id="OU015566">
    <property type="protein sequence ID" value="CAG5104014.1"/>
    <property type="molecule type" value="Genomic_DNA"/>
</dbReference>
<organism evidence="2 3">
    <name type="scientific">Oikopleura dioica</name>
    <name type="common">Tunicate</name>
    <dbReference type="NCBI Taxonomy" id="34765"/>
    <lineage>
        <taxon>Eukaryota</taxon>
        <taxon>Metazoa</taxon>
        <taxon>Chordata</taxon>
        <taxon>Tunicata</taxon>
        <taxon>Appendicularia</taxon>
        <taxon>Copelata</taxon>
        <taxon>Oikopleuridae</taxon>
        <taxon>Oikopleura</taxon>
    </lineage>
</organism>
<accession>A0ABN7ST46</accession>
<dbReference type="Proteomes" id="UP001158576">
    <property type="component" value="Chromosome 1"/>
</dbReference>
<keyword evidence="3" id="KW-1185">Reference proteome</keyword>
<reference evidence="2 3" key="1">
    <citation type="submission" date="2021-04" db="EMBL/GenBank/DDBJ databases">
        <authorList>
            <person name="Bliznina A."/>
        </authorList>
    </citation>
    <scope>NUCLEOTIDE SEQUENCE [LARGE SCALE GENOMIC DNA]</scope>
</reference>
<evidence type="ECO:0000313" key="3">
    <source>
        <dbReference type="Proteomes" id="UP001158576"/>
    </source>
</evidence>
<keyword evidence="1" id="KW-0472">Membrane</keyword>
<gene>
    <name evidence="2" type="ORF">OKIOD_LOCUS9813</name>
</gene>
<evidence type="ECO:0000256" key="1">
    <source>
        <dbReference type="SAM" id="Phobius"/>
    </source>
</evidence>
<keyword evidence="1" id="KW-1133">Transmembrane helix</keyword>